<name>A0A1G4E4H3_PLAVI</name>
<gene>
    <name evidence="2" type="ORF">PVC01_000112600</name>
    <name evidence="3" type="ORF">PVP01_0402800</name>
</gene>
<accession>A0A1G4E4H3</accession>
<dbReference type="VEuPathDB" id="PlasmoDB:PVP01_0402800"/>
<keyword evidence="1" id="KW-0472">Membrane</keyword>
<evidence type="ECO:0000256" key="1">
    <source>
        <dbReference type="SAM" id="Phobius"/>
    </source>
</evidence>
<dbReference type="VEuPathDB" id="PlasmoDB:PVW1_050007200"/>
<reference evidence="4 5" key="1">
    <citation type="submission" date="2016-07" db="EMBL/GenBank/DDBJ databases">
        <authorList>
            <consortium name="Pathogen Informatics"/>
        </authorList>
    </citation>
    <scope>NUCLEOTIDE SEQUENCE [LARGE SCALE GENOMIC DNA]</scope>
</reference>
<dbReference type="VEuPathDB" id="PlasmoDB:PVPAM_010008200"/>
<keyword evidence="1" id="KW-1133">Transmembrane helix</keyword>
<dbReference type="VEuPathDB" id="PlasmoDB:PVX_109790"/>
<evidence type="ECO:0000313" key="2">
    <source>
        <dbReference type="EMBL" id="SCA82085.1"/>
    </source>
</evidence>
<proteinExistence type="predicted"/>
<dbReference type="EMBL" id="LT635615">
    <property type="protein sequence ID" value="VUZ93682.1"/>
    <property type="molecule type" value="Genomic_DNA"/>
</dbReference>
<sequence>MTFYCKELNERENKKNEFEPKCGTEIFKTYYNEWDPKVIEYLDYINNINDPVLQYISIYFVQYYIDGHKYFGNGIKSHTDGACGYLRQWLLKQNDLFTYGGKYQTKINLWNEKIPSLWKMLMKDYNNSGNTAINSWCNYRELIRNASFPPGVNFPNFEKVVSHEPSSVNCPLPSVQTQCNCTPCEMPGISPQIDLTPQTDQTTQTDRTKNLAVTSGFTAVGTLGTLFFLYRFTPMMSWFRRPGMNNVGTDLYMNPGGAESFLSMQKDNGSNNLFYHP</sequence>
<dbReference type="Proteomes" id="UP000305196">
    <property type="component" value="Unassembled WGS sequence"/>
</dbReference>
<feature type="transmembrane region" description="Helical" evidence="1">
    <location>
        <begin position="211"/>
        <end position="232"/>
    </location>
</feature>
<keyword evidence="1" id="KW-0812">Transmembrane</keyword>
<dbReference type="AlphaFoldDB" id="A0A1G4E4H3"/>
<dbReference type="EMBL" id="FLYI01000485">
    <property type="protein sequence ID" value="SCA82085.1"/>
    <property type="molecule type" value="Genomic_DNA"/>
</dbReference>
<evidence type="ECO:0000313" key="5">
    <source>
        <dbReference type="Proteomes" id="UP000305196"/>
    </source>
</evidence>
<evidence type="ECO:0000313" key="3">
    <source>
        <dbReference type="EMBL" id="VUZ93682.1"/>
    </source>
</evidence>
<dbReference type="OrthoDB" id="387997at2759"/>
<organism evidence="2 5">
    <name type="scientific">Plasmodium vivax</name>
    <name type="common">malaria parasite P. vivax</name>
    <dbReference type="NCBI Taxonomy" id="5855"/>
    <lineage>
        <taxon>Eukaryota</taxon>
        <taxon>Sar</taxon>
        <taxon>Alveolata</taxon>
        <taxon>Apicomplexa</taxon>
        <taxon>Aconoidasida</taxon>
        <taxon>Haemosporida</taxon>
        <taxon>Plasmodiidae</taxon>
        <taxon>Plasmodium</taxon>
        <taxon>Plasmodium (Plasmodium)</taxon>
    </lineage>
</organism>
<evidence type="ECO:0000313" key="4">
    <source>
        <dbReference type="Proteomes" id="UP000220605"/>
    </source>
</evidence>
<protein>
    <submittedName>
        <fullName evidence="2">VIR protein</fullName>
    </submittedName>
</protein>
<dbReference type="Proteomes" id="UP000220605">
    <property type="component" value="Chromosome 4"/>
</dbReference>